<accession>A0A2T1NAK9</accession>
<protein>
    <submittedName>
        <fullName evidence="2">Uncharacterized protein</fullName>
    </submittedName>
</protein>
<gene>
    <name evidence="2" type="ORF">C7H61_09310</name>
</gene>
<feature type="region of interest" description="Disordered" evidence="1">
    <location>
        <begin position="56"/>
        <end position="76"/>
    </location>
</feature>
<feature type="compositionally biased region" description="Polar residues" evidence="1">
    <location>
        <begin position="64"/>
        <end position="74"/>
    </location>
</feature>
<dbReference type="OrthoDB" id="1363137at2"/>
<name>A0A2T1NAK9_9FLAO</name>
<comment type="caution">
    <text evidence="2">The sequence shown here is derived from an EMBL/GenBank/DDBJ whole genome shotgun (WGS) entry which is preliminary data.</text>
</comment>
<dbReference type="EMBL" id="PXOT01000024">
    <property type="protein sequence ID" value="PSG89145.1"/>
    <property type="molecule type" value="Genomic_DNA"/>
</dbReference>
<evidence type="ECO:0000313" key="3">
    <source>
        <dbReference type="Proteomes" id="UP000238430"/>
    </source>
</evidence>
<proteinExistence type="predicted"/>
<keyword evidence="3" id="KW-1185">Reference proteome</keyword>
<evidence type="ECO:0000313" key="2">
    <source>
        <dbReference type="EMBL" id="PSG89145.1"/>
    </source>
</evidence>
<evidence type="ECO:0000256" key="1">
    <source>
        <dbReference type="SAM" id="MobiDB-lite"/>
    </source>
</evidence>
<sequence length="102" mass="11823">MKNDNVITLKEALAIFSLKDKNGFFLPFDLEYRTFNEQTKKGGKYKKYTAVKYLPNAKNEDSSSKNPNHFSNRTRNIELPNGDIKSIKIDFIISVNNKKVIY</sequence>
<dbReference type="RefSeq" id="WP_106679143.1">
    <property type="nucleotide sequence ID" value="NZ_JACHWV010000003.1"/>
</dbReference>
<dbReference type="Proteomes" id="UP000238430">
    <property type="component" value="Unassembled WGS sequence"/>
</dbReference>
<dbReference type="AlphaFoldDB" id="A0A2T1NAK9"/>
<reference evidence="2 3" key="1">
    <citation type="submission" date="2018-03" db="EMBL/GenBank/DDBJ databases">
        <title>Mesoflavibacter sp. HG37 and Mesoflavibacter sp. HG96 sp.nov., two marine bacteria isolated from seawater of Western Pacific Ocean.</title>
        <authorList>
            <person name="Cheng H."/>
            <person name="Wu Y.-H."/>
            <person name="Guo L.-L."/>
            <person name="Xu X.-W."/>
        </authorList>
    </citation>
    <scope>NUCLEOTIDE SEQUENCE [LARGE SCALE GENOMIC DNA]</scope>
    <source>
        <strain evidence="2 3">KCTC 42117</strain>
    </source>
</reference>
<organism evidence="2 3">
    <name type="scientific">Mesoflavibacter zeaxanthinifaciens subsp. sabulilitoris</name>
    <dbReference type="NCBI Taxonomy" id="1520893"/>
    <lineage>
        <taxon>Bacteria</taxon>
        <taxon>Pseudomonadati</taxon>
        <taxon>Bacteroidota</taxon>
        <taxon>Flavobacteriia</taxon>
        <taxon>Flavobacteriales</taxon>
        <taxon>Flavobacteriaceae</taxon>
        <taxon>Mesoflavibacter</taxon>
    </lineage>
</organism>